<dbReference type="AlphaFoldDB" id="A0A0F9DAY7"/>
<protein>
    <submittedName>
        <fullName evidence="1">Uncharacterized protein</fullName>
    </submittedName>
</protein>
<proteinExistence type="predicted"/>
<feature type="non-terminal residue" evidence="1">
    <location>
        <position position="73"/>
    </location>
</feature>
<accession>A0A0F9DAY7</accession>
<dbReference type="GO" id="GO:0016491">
    <property type="term" value="F:oxidoreductase activity"/>
    <property type="evidence" value="ECO:0007669"/>
    <property type="project" value="InterPro"/>
</dbReference>
<dbReference type="InterPro" id="IPR000415">
    <property type="entry name" value="Nitroreductase-like"/>
</dbReference>
<organism evidence="1">
    <name type="scientific">marine sediment metagenome</name>
    <dbReference type="NCBI Taxonomy" id="412755"/>
    <lineage>
        <taxon>unclassified sequences</taxon>
        <taxon>metagenomes</taxon>
        <taxon>ecological metagenomes</taxon>
    </lineage>
</organism>
<dbReference type="EMBL" id="LAZR01029688">
    <property type="protein sequence ID" value="KKL58819.1"/>
    <property type="molecule type" value="Genomic_DNA"/>
</dbReference>
<name>A0A0F9DAY7_9ZZZZ</name>
<comment type="caution">
    <text evidence="1">The sequence shown here is derived from an EMBL/GenBank/DDBJ whole genome shotgun (WGS) entry which is preliminary data.</text>
</comment>
<dbReference type="Gene3D" id="3.40.109.10">
    <property type="entry name" value="NADH Oxidase"/>
    <property type="match status" value="1"/>
</dbReference>
<sequence length="73" mass="8921">MDNKVEKYGYLFQQKSKYIRNRLPQHRLNWSKKPELYKTNLNVIKTIPLPKPEFDKGIKVWDVIINRKSTRKF</sequence>
<reference evidence="1" key="1">
    <citation type="journal article" date="2015" name="Nature">
        <title>Complex archaea that bridge the gap between prokaryotes and eukaryotes.</title>
        <authorList>
            <person name="Spang A."/>
            <person name="Saw J.H."/>
            <person name="Jorgensen S.L."/>
            <person name="Zaremba-Niedzwiedzka K."/>
            <person name="Martijn J."/>
            <person name="Lind A.E."/>
            <person name="van Eijk R."/>
            <person name="Schleper C."/>
            <person name="Guy L."/>
            <person name="Ettema T.J."/>
        </authorList>
    </citation>
    <scope>NUCLEOTIDE SEQUENCE</scope>
</reference>
<evidence type="ECO:0000313" key="1">
    <source>
        <dbReference type="EMBL" id="KKL58819.1"/>
    </source>
</evidence>
<gene>
    <name evidence="1" type="ORF">LCGC14_2221510</name>
</gene>